<evidence type="ECO:0000259" key="5">
    <source>
        <dbReference type="Pfam" id="PF17101"/>
    </source>
</evidence>
<evidence type="ECO:0000259" key="6">
    <source>
        <dbReference type="Pfam" id="PF17102"/>
    </source>
</evidence>
<evidence type="ECO:0000259" key="4">
    <source>
        <dbReference type="Pfam" id="PF11380"/>
    </source>
</evidence>
<feature type="domain" description="Stealth protein CR3 conserved region 3" evidence="6">
    <location>
        <begin position="335"/>
        <end position="379"/>
    </location>
</feature>
<dbReference type="InterPro" id="IPR021520">
    <property type="entry name" value="Stealth_CR2"/>
</dbReference>
<evidence type="ECO:0000256" key="3">
    <source>
        <dbReference type="SAM" id="Phobius"/>
    </source>
</evidence>
<feature type="transmembrane region" description="Helical" evidence="3">
    <location>
        <begin position="12"/>
        <end position="30"/>
    </location>
</feature>
<comment type="similarity">
    <text evidence="1">Belongs to the stealth family.</text>
</comment>
<evidence type="ECO:0000256" key="1">
    <source>
        <dbReference type="ARBA" id="ARBA00007583"/>
    </source>
</evidence>
<dbReference type="PANTHER" id="PTHR24045">
    <property type="match status" value="1"/>
</dbReference>
<dbReference type="Proteomes" id="UP001146793">
    <property type="component" value="Unassembled WGS sequence"/>
</dbReference>
<dbReference type="GO" id="GO:0005794">
    <property type="term" value="C:Golgi apparatus"/>
    <property type="evidence" value="ECO:0007669"/>
    <property type="project" value="TreeGrafter"/>
</dbReference>
<feature type="domain" description="Stealth protein CR2 conserved region 2" evidence="4">
    <location>
        <begin position="173"/>
        <end position="277"/>
    </location>
</feature>
<dbReference type="GO" id="GO:0003976">
    <property type="term" value="F:UDP-N-acetylglucosamine-lysosomal-enzyme N-acetylglucosaminephosphotransferase activity"/>
    <property type="evidence" value="ECO:0007669"/>
    <property type="project" value="TreeGrafter"/>
</dbReference>
<dbReference type="InterPro" id="IPR031358">
    <property type="entry name" value="Stealth_CR1"/>
</dbReference>
<dbReference type="EMBL" id="JANTQA010000008">
    <property type="protein sequence ID" value="KAJ3452201.1"/>
    <property type="molecule type" value="Genomic_DNA"/>
</dbReference>
<comment type="caution">
    <text evidence="7">The sequence shown here is derived from an EMBL/GenBank/DDBJ whole genome shotgun (WGS) entry which is preliminary data.</text>
</comment>
<keyword evidence="3" id="KW-1133">Transmembrane helix</keyword>
<dbReference type="Pfam" id="PF17102">
    <property type="entry name" value="Stealth_CR3"/>
    <property type="match status" value="1"/>
</dbReference>
<dbReference type="Pfam" id="PF11380">
    <property type="entry name" value="Stealth_CR2"/>
    <property type="match status" value="1"/>
</dbReference>
<gene>
    <name evidence="7" type="ORF">M0812_03965</name>
</gene>
<evidence type="ECO:0000256" key="2">
    <source>
        <dbReference type="ARBA" id="ARBA00022679"/>
    </source>
</evidence>
<dbReference type="GO" id="GO:0016256">
    <property type="term" value="P:N-glycan processing to lysosome"/>
    <property type="evidence" value="ECO:0007669"/>
    <property type="project" value="TreeGrafter"/>
</dbReference>
<dbReference type="Pfam" id="PF17101">
    <property type="entry name" value="Stealth_CR1"/>
    <property type="match status" value="1"/>
</dbReference>
<dbReference type="GO" id="GO:0046835">
    <property type="term" value="P:carbohydrate phosphorylation"/>
    <property type="evidence" value="ECO:0007669"/>
    <property type="project" value="TreeGrafter"/>
</dbReference>
<protein>
    <submittedName>
        <fullName evidence="7">Uncharacterized protein</fullName>
    </submittedName>
</protein>
<keyword evidence="3" id="KW-0812">Transmembrane</keyword>
<evidence type="ECO:0000313" key="7">
    <source>
        <dbReference type="EMBL" id="KAJ3452201.1"/>
    </source>
</evidence>
<keyword evidence="2" id="KW-0808">Transferase</keyword>
<reference evidence="7" key="1">
    <citation type="submission" date="2022-08" db="EMBL/GenBank/DDBJ databases">
        <title>Novel sulphate-reducing endosymbionts in the free-living metamonad Anaeramoeba.</title>
        <authorList>
            <person name="Jerlstrom-Hultqvist J."/>
            <person name="Cepicka I."/>
            <person name="Gallot-Lavallee L."/>
            <person name="Salas-Leiva D."/>
            <person name="Curtis B.A."/>
            <person name="Zahonova K."/>
            <person name="Pipaliya S."/>
            <person name="Dacks J."/>
            <person name="Roger A.J."/>
        </authorList>
    </citation>
    <scope>NUCLEOTIDE SEQUENCE</scope>
    <source>
        <strain evidence="7">Busselton2</strain>
    </source>
</reference>
<keyword evidence="3" id="KW-0472">Membrane</keyword>
<organism evidence="7 8">
    <name type="scientific">Anaeramoeba flamelloides</name>
    <dbReference type="NCBI Taxonomy" id="1746091"/>
    <lineage>
        <taxon>Eukaryota</taxon>
        <taxon>Metamonada</taxon>
        <taxon>Anaeramoebidae</taxon>
        <taxon>Anaeramoeba</taxon>
    </lineage>
</organism>
<proteinExistence type="inferred from homology"/>
<dbReference type="PANTHER" id="PTHR24045:SF0">
    <property type="entry name" value="N-ACETYLGLUCOSAMINE-1-PHOSPHOTRANSFERASE SUBUNITS ALPHA_BETA"/>
    <property type="match status" value="1"/>
</dbReference>
<name>A0AAV8AGV5_9EUKA</name>
<dbReference type="InterPro" id="IPR031357">
    <property type="entry name" value="Stealth_CR3"/>
</dbReference>
<dbReference type="InterPro" id="IPR047141">
    <property type="entry name" value="Stealth"/>
</dbReference>
<dbReference type="AlphaFoldDB" id="A0AAV8AGV5"/>
<accession>A0AAV8AGV5</accession>
<feature type="domain" description="Stealth protein CR1 conserved region 1" evidence="5">
    <location>
        <begin position="116"/>
        <end position="137"/>
    </location>
</feature>
<evidence type="ECO:0000313" key="8">
    <source>
        <dbReference type="Proteomes" id="UP001146793"/>
    </source>
</evidence>
<sequence length="600" mass="71930">MKEYKKPVKKSKILMATTLIVGFFLIVFFIQNQQQNNQNNKMNKTNYNQNELDEMKKEFWNHQELSWIPNYFRNHELGSGVFDLPNKFLNQDESKFPLITKDNIGGDYYKKTQGYPPIDAVIMWVNGSDPIFQQEKQNEYFKYDGCEKNCRYPIESKLSWCCPTRNKKENTIRFTEHDELKYLIRSIEQFAPWIRKIFLVTNNQIPNWLDLSNERMEIVVPSDFVKYPESLPTFSSPALESQLHLIKGLSRLFLYFNDDFFITKPIWPSDFITRDNEYKLRTAWNIPLSDFKLYHFNPLQKTLNEPADIYGESLKYTDTIFDLTFGNTFKNAAPHVPMLIDREIMERIWKEWPNEIEQTARSKFRLGSQMHYQTTFLNYVQNSWIDLNFCNFFYLYFDKNDDKHFNYEEIKKISDEISKLFDTDTDNMFLTISDQIKKELQKKFNEDHDISDNYSNNIQENSRCDNNYIGKHGSENSILDLNTDCEILEKIPSIVEYYNKIINNNNKKLKLYKDVLIQTDDYYFFTASEIEHITMAFEQINELSNLRFLTFNDDFGYTKKSELIDFDKEFHRLANEYWPNKSQFELPNNKLNKKLRIEYS</sequence>